<evidence type="ECO:0000313" key="3">
    <source>
        <dbReference type="Proteomes" id="UP000230607"/>
    </source>
</evidence>
<dbReference type="RefSeq" id="WP_157928104.1">
    <property type="nucleotide sequence ID" value="NZ_LT841358.1"/>
</dbReference>
<gene>
    <name evidence="2" type="ORF">NCS_30150</name>
</gene>
<sequence>MYAKIIAEIGSNWEGDVELGKLHIESAKKSGASFVKFQMWRARDLYDKSHPNWNEITKSELTQSAAKELKSFADKIGIGFFCSVFYPEAVDFLETLDVPIYKIASRTSTLKDKFSFETIQRVAKVRKPIYISVGEGGDRKKISDQFMNDKYQFTYCVSNYPTSDNDIDWKEIMKYDFFSDHTLGITIPIVFATLKKNNSKNDIFIEKHTRLETSKGPDASFAITYKELSELAKHLRRIENLSFPTQ</sequence>
<dbReference type="GO" id="GO:0016051">
    <property type="term" value="P:carbohydrate biosynthetic process"/>
    <property type="evidence" value="ECO:0007669"/>
    <property type="project" value="InterPro"/>
</dbReference>
<dbReference type="InterPro" id="IPR013785">
    <property type="entry name" value="Aldolase_TIM"/>
</dbReference>
<dbReference type="PANTHER" id="PTHR42966:SF1">
    <property type="entry name" value="SIALIC ACID SYNTHASE"/>
    <property type="match status" value="1"/>
</dbReference>
<evidence type="ECO:0000259" key="1">
    <source>
        <dbReference type="Pfam" id="PF03102"/>
    </source>
</evidence>
<dbReference type="EMBL" id="LT841358">
    <property type="protein sequence ID" value="SMH72310.1"/>
    <property type="molecule type" value="Genomic_DNA"/>
</dbReference>
<dbReference type="GO" id="GO:0047444">
    <property type="term" value="F:N-acylneuraminate-9-phosphate synthase activity"/>
    <property type="evidence" value="ECO:0007669"/>
    <property type="project" value="TreeGrafter"/>
</dbReference>
<name>A0A2H1FHR0_9ARCH</name>
<reference evidence="3" key="1">
    <citation type="submission" date="2017-03" db="EMBL/GenBank/DDBJ databases">
        <authorList>
            <person name="Herbold C."/>
        </authorList>
    </citation>
    <scope>NUCLEOTIDE SEQUENCE [LARGE SCALE GENOMIC DNA]</scope>
</reference>
<dbReference type="Pfam" id="PF03102">
    <property type="entry name" value="NeuB"/>
    <property type="match status" value="1"/>
</dbReference>
<keyword evidence="3" id="KW-1185">Reference proteome</keyword>
<proteinExistence type="predicted"/>
<dbReference type="OrthoDB" id="71219at2157"/>
<dbReference type="InterPro" id="IPR051690">
    <property type="entry name" value="PseI-like"/>
</dbReference>
<dbReference type="PANTHER" id="PTHR42966">
    <property type="entry name" value="N-ACETYLNEURAMINATE SYNTHASE"/>
    <property type="match status" value="1"/>
</dbReference>
<organism evidence="2 3">
    <name type="scientific">Candidatus Nitrosotalea okcheonensis</name>
    <dbReference type="NCBI Taxonomy" id="1903276"/>
    <lineage>
        <taxon>Archaea</taxon>
        <taxon>Nitrososphaerota</taxon>
        <taxon>Nitrososphaeria</taxon>
        <taxon>Nitrosotaleales</taxon>
        <taxon>Nitrosotaleaceae</taxon>
        <taxon>Nitrosotalea</taxon>
    </lineage>
</organism>
<dbReference type="Proteomes" id="UP000230607">
    <property type="component" value="Chromosome 1"/>
</dbReference>
<feature type="domain" description="PseI/NeuA/B-like" evidence="1">
    <location>
        <begin position="24"/>
        <end position="240"/>
    </location>
</feature>
<dbReference type="SUPFAM" id="SSF51569">
    <property type="entry name" value="Aldolase"/>
    <property type="match status" value="1"/>
</dbReference>
<dbReference type="Gene3D" id="3.20.20.70">
    <property type="entry name" value="Aldolase class I"/>
    <property type="match status" value="1"/>
</dbReference>
<dbReference type="AlphaFoldDB" id="A0A2H1FHR0"/>
<protein>
    <submittedName>
        <fullName evidence="2">Sialic acid synthase</fullName>
    </submittedName>
</protein>
<accession>A0A2H1FHR0</accession>
<dbReference type="InterPro" id="IPR013132">
    <property type="entry name" value="PseI/NeuA/B-like_N"/>
</dbReference>
<evidence type="ECO:0000313" key="2">
    <source>
        <dbReference type="EMBL" id="SMH72310.1"/>
    </source>
</evidence>